<organism evidence="1 2">
    <name type="scientific">Halorubrum vacuolatum</name>
    <name type="common">Natronobacterium vacuolatum</name>
    <dbReference type="NCBI Taxonomy" id="63740"/>
    <lineage>
        <taxon>Archaea</taxon>
        <taxon>Methanobacteriati</taxon>
        <taxon>Methanobacteriota</taxon>
        <taxon>Stenosarchaea group</taxon>
        <taxon>Halobacteria</taxon>
        <taxon>Halobacteriales</taxon>
        <taxon>Haloferacaceae</taxon>
        <taxon>Halorubrum</taxon>
    </lineage>
</organism>
<dbReference type="RefSeq" id="WP_143420351.1">
    <property type="nucleotide sequence ID" value="NZ_FZNQ01000004.1"/>
</dbReference>
<keyword evidence="2" id="KW-1185">Reference proteome</keyword>
<evidence type="ECO:0000313" key="2">
    <source>
        <dbReference type="Proteomes" id="UP000198397"/>
    </source>
</evidence>
<dbReference type="AlphaFoldDB" id="A0A238VW05"/>
<dbReference type="Proteomes" id="UP000198397">
    <property type="component" value="Unassembled WGS sequence"/>
</dbReference>
<protein>
    <submittedName>
        <fullName evidence="1">Uncharacterized protein</fullName>
    </submittedName>
</protein>
<evidence type="ECO:0000313" key="1">
    <source>
        <dbReference type="EMBL" id="SNR38371.1"/>
    </source>
</evidence>
<sequence>MILSAALKLNFVRLFQHRTASGKMRGIIIYLLDKTYRYTKCMIRREPSEVHWDELEIEHVYIDDTEVYGEKRIPRETEHTTFYDEPTNRTYVIKCNSGEIFEFSGGTASENERRADVFMTLWLRTGGFKIGDNQTMVPAQIAALGKPSIAAYLDVTQELDRNRIGELLRISKGTVEQYISKVRRGHR</sequence>
<proteinExistence type="predicted"/>
<dbReference type="EMBL" id="FZNQ01000004">
    <property type="protein sequence ID" value="SNR38371.1"/>
    <property type="molecule type" value="Genomic_DNA"/>
</dbReference>
<name>A0A238VW05_HALVU</name>
<reference evidence="1 2" key="1">
    <citation type="submission" date="2017-06" db="EMBL/GenBank/DDBJ databases">
        <authorList>
            <person name="Kim H.J."/>
            <person name="Triplett B.A."/>
        </authorList>
    </citation>
    <scope>NUCLEOTIDE SEQUENCE [LARGE SCALE GENOMIC DNA]</scope>
    <source>
        <strain evidence="1 2">DSM 8800</strain>
    </source>
</reference>
<accession>A0A238VW05</accession>
<gene>
    <name evidence="1" type="ORF">SAMN06264855_104138</name>
</gene>